<sequence length="87" mass="9443">MVASTGFAGNISVTIARKECRVGASSRLRTPKIYLMPCVALTQSEGSVMIFAESPIAAGLILLAIALMGFTFRSEMRRRSARRHQPS</sequence>
<proteinExistence type="predicted"/>
<keyword evidence="1" id="KW-0812">Transmembrane</keyword>
<dbReference type="EMBL" id="RBIG01000003">
    <property type="protein sequence ID" value="RKQ68233.1"/>
    <property type="molecule type" value="Genomic_DNA"/>
</dbReference>
<keyword evidence="1" id="KW-1133">Transmembrane helix</keyword>
<dbReference type="RefSeq" id="WP_147431069.1">
    <property type="nucleotide sequence ID" value="NZ_RBIG01000003.1"/>
</dbReference>
<reference evidence="2 3" key="1">
    <citation type="submission" date="2018-10" db="EMBL/GenBank/DDBJ databases">
        <title>Comparative analysis of microorganisms from saline springs in Andes Mountain Range, Colombia.</title>
        <authorList>
            <person name="Rubin E."/>
        </authorList>
    </citation>
    <scope>NUCLEOTIDE SEQUENCE [LARGE SCALE GENOMIC DNA]</scope>
    <source>
        <strain evidence="2 3">USBA 36</strain>
    </source>
</reference>
<comment type="caution">
    <text evidence="2">The sequence shown here is derived from an EMBL/GenBank/DDBJ whole genome shotgun (WGS) entry which is preliminary data.</text>
</comment>
<evidence type="ECO:0000313" key="3">
    <source>
        <dbReference type="Proteomes" id="UP000277424"/>
    </source>
</evidence>
<evidence type="ECO:0000313" key="2">
    <source>
        <dbReference type="EMBL" id="RKQ68233.1"/>
    </source>
</evidence>
<organism evidence="2 3">
    <name type="scientific">Oceanibaculum indicum</name>
    <dbReference type="NCBI Taxonomy" id="526216"/>
    <lineage>
        <taxon>Bacteria</taxon>
        <taxon>Pseudomonadati</taxon>
        <taxon>Pseudomonadota</taxon>
        <taxon>Alphaproteobacteria</taxon>
        <taxon>Rhodospirillales</taxon>
        <taxon>Oceanibaculaceae</taxon>
        <taxon>Oceanibaculum</taxon>
    </lineage>
</organism>
<dbReference type="AlphaFoldDB" id="A0A420WB73"/>
<feature type="transmembrane region" description="Helical" evidence="1">
    <location>
        <begin position="56"/>
        <end position="73"/>
    </location>
</feature>
<accession>A0A420WB73</accession>
<name>A0A420WB73_9PROT</name>
<protein>
    <submittedName>
        <fullName evidence="2">Uncharacterized protein</fullName>
    </submittedName>
</protein>
<gene>
    <name evidence="2" type="ORF">BCL74_2709</name>
</gene>
<dbReference type="Proteomes" id="UP000277424">
    <property type="component" value="Unassembled WGS sequence"/>
</dbReference>
<keyword evidence="1" id="KW-0472">Membrane</keyword>
<evidence type="ECO:0000256" key="1">
    <source>
        <dbReference type="SAM" id="Phobius"/>
    </source>
</evidence>